<evidence type="ECO:0000259" key="6">
    <source>
        <dbReference type="PROSITE" id="PS50983"/>
    </source>
</evidence>
<keyword evidence="4" id="KW-0410">Iron transport</keyword>
<dbReference type="PATRIC" id="fig|1354272.4.peg.635"/>
<comment type="similarity">
    <text evidence="2">Belongs to the bacterial solute-binding protein 8 family.</text>
</comment>
<reference evidence="7 8" key="1">
    <citation type="submission" date="2016-04" db="EMBL/GenBank/DDBJ databases">
        <title>ATOL: Assembling a taxonomically balanced genome-scale reconstruction of the evolutionary history of the Enterobacteriaceae.</title>
        <authorList>
            <person name="Plunkett G.III."/>
            <person name="Neeno-Eckwall E.C."/>
            <person name="Glasner J.D."/>
            <person name="Perna N.T."/>
        </authorList>
    </citation>
    <scope>NUCLEOTIDE SEQUENCE [LARGE SCALE GENOMIC DNA]</scope>
    <source>
        <strain evidence="7 8">ATCC 35613</strain>
    </source>
</reference>
<keyword evidence="4" id="KW-0408">Iron</keyword>
<dbReference type="SUPFAM" id="SSF53807">
    <property type="entry name" value="Helical backbone' metal receptor"/>
    <property type="match status" value="1"/>
</dbReference>
<feature type="domain" description="Fe/B12 periplasmic-binding" evidence="6">
    <location>
        <begin position="44"/>
        <end position="304"/>
    </location>
</feature>
<dbReference type="GO" id="GO:1901678">
    <property type="term" value="P:iron coordination entity transport"/>
    <property type="evidence" value="ECO:0007669"/>
    <property type="project" value="UniProtKB-ARBA"/>
</dbReference>
<dbReference type="InterPro" id="IPR002491">
    <property type="entry name" value="ABC_transptr_periplasmic_BD"/>
</dbReference>
<dbReference type="RefSeq" id="WP_082912989.1">
    <property type="nucleotide sequence ID" value="NZ_LXEW01000011.1"/>
</dbReference>
<dbReference type="OrthoDB" id="9793175at2"/>
<keyword evidence="4" id="KW-0406">Ion transport</keyword>
<dbReference type="CDD" id="cd01146">
    <property type="entry name" value="FhuD"/>
    <property type="match status" value="1"/>
</dbReference>
<dbReference type="InterPro" id="IPR051313">
    <property type="entry name" value="Bact_iron-sidero_bind"/>
</dbReference>
<name>A0A1B7K2B1_9GAMM</name>
<keyword evidence="3" id="KW-0813">Transport</keyword>
<protein>
    <submittedName>
        <fullName evidence="7">Periplasmic substrate-binding component of an ABC superfamily ferrichrome transporter</fullName>
    </submittedName>
</protein>
<comment type="subcellular location">
    <subcellularLocation>
        <location evidence="1">Cell envelope</location>
    </subcellularLocation>
</comment>
<dbReference type="AlphaFoldDB" id="A0A1B7K2B1"/>
<dbReference type="Proteomes" id="UP000078224">
    <property type="component" value="Unassembled WGS sequence"/>
</dbReference>
<dbReference type="PRINTS" id="PR01715">
    <property type="entry name" value="FERRIBNDNGPP"/>
</dbReference>
<comment type="caution">
    <text evidence="7">The sequence shown here is derived from an EMBL/GenBank/DDBJ whole genome shotgun (WGS) entry which is preliminary data.</text>
</comment>
<evidence type="ECO:0000256" key="3">
    <source>
        <dbReference type="ARBA" id="ARBA00022448"/>
    </source>
</evidence>
<dbReference type="Pfam" id="PF01497">
    <property type="entry name" value="Peripla_BP_2"/>
    <property type="match status" value="1"/>
</dbReference>
<evidence type="ECO:0000256" key="4">
    <source>
        <dbReference type="ARBA" id="ARBA00022496"/>
    </source>
</evidence>
<dbReference type="GO" id="GO:0030288">
    <property type="term" value="C:outer membrane-bounded periplasmic space"/>
    <property type="evidence" value="ECO:0007669"/>
    <property type="project" value="TreeGrafter"/>
</dbReference>
<proteinExistence type="inferred from homology"/>
<dbReference type="PROSITE" id="PS50983">
    <property type="entry name" value="FE_B12_PBP"/>
    <property type="match status" value="1"/>
</dbReference>
<evidence type="ECO:0000256" key="2">
    <source>
        <dbReference type="ARBA" id="ARBA00008814"/>
    </source>
</evidence>
<evidence type="ECO:0000256" key="5">
    <source>
        <dbReference type="ARBA" id="ARBA00022729"/>
    </source>
</evidence>
<dbReference type="Gene3D" id="3.40.50.1980">
    <property type="entry name" value="Nitrogenase molybdenum iron protein domain"/>
    <property type="match status" value="2"/>
</dbReference>
<keyword evidence="5" id="KW-0732">Signal</keyword>
<dbReference type="PANTHER" id="PTHR30532:SF1">
    <property type="entry name" value="IRON(3+)-HYDROXAMATE-BINDING PROTEIN FHUD"/>
    <property type="match status" value="1"/>
</dbReference>
<organism evidence="7 8">
    <name type="scientific">Providencia heimbachae ATCC 35613</name>
    <dbReference type="NCBI Taxonomy" id="1354272"/>
    <lineage>
        <taxon>Bacteria</taxon>
        <taxon>Pseudomonadati</taxon>
        <taxon>Pseudomonadota</taxon>
        <taxon>Gammaproteobacteria</taxon>
        <taxon>Enterobacterales</taxon>
        <taxon>Morganellaceae</taxon>
        <taxon>Providencia</taxon>
    </lineage>
</organism>
<accession>A0A1B7K2B1</accession>
<evidence type="ECO:0000313" key="7">
    <source>
        <dbReference type="EMBL" id="OAT54286.1"/>
    </source>
</evidence>
<sequence>MRLIHASFNTLIIVISLLFTSFSFAEIRINDDNGAQTFTTVPKRVITLDWDLLEQVLSLDIIPIGATEVDSYNQWVVAPIAPKTIQEVGTRAEPNLEKIASLKPDVILASSSQQDLIPLLEQIAPVVYLTNFSAQDDAALVAIRHFKTLSILFGKESLAETKLMQLDKQFAQLKTKLAQYYPENTEVTVIRFSTLTSVFLPTENASLNYVLQRLGLKPAIRLAPRPWGITQRRINELHSINDGYVLFLRPFPDEKNLVSARLWQAMPFVQNHHVNGVAPAWNYGGVYSLQRMAQAITDSLLEIAPAP</sequence>
<dbReference type="PANTHER" id="PTHR30532">
    <property type="entry name" value="IRON III DICITRATE-BINDING PERIPLASMIC PROTEIN"/>
    <property type="match status" value="1"/>
</dbReference>
<evidence type="ECO:0000256" key="1">
    <source>
        <dbReference type="ARBA" id="ARBA00004196"/>
    </source>
</evidence>
<dbReference type="EMBL" id="LXEW01000011">
    <property type="protein sequence ID" value="OAT54286.1"/>
    <property type="molecule type" value="Genomic_DNA"/>
</dbReference>
<gene>
    <name evidence="7" type="ORF">M998_0618</name>
</gene>
<keyword evidence="8" id="KW-1185">Reference proteome</keyword>
<evidence type="ECO:0000313" key="8">
    <source>
        <dbReference type="Proteomes" id="UP000078224"/>
    </source>
</evidence>